<organism evidence="2 3">
    <name type="scientific">Orchesella dallaii</name>
    <dbReference type="NCBI Taxonomy" id="48710"/>
    <lineage>
        <taxon>Eukaryota</taxon>
        <taxon>Metazoa</taxon>
        <taxon>Ecdysozoa</taxon>
        <taxon>Arthropoda</taxon>
        <taxon>Hexapoda</taxon>
        <taxon>Collembola</taxon>
        <taxon>Entomobryomorpha</taxon>
        <taxon>Entomobryoidea</taxon>
        <taxon>Orchesellidae</taxon>
        <taxon>Orchesellinae</taxon>
        <taxon>Orchesella</taxon>
    </lineage>
</organism>
<reference evidence="2 3" key="1">
    <citation type="submission" date="2024-08" db="EMBL/GenBank/DDBJ databases">
        <authorList>
            <person name="Cucini C."/>
            <person name="Frati F."/>
        </authorList>
    </citation>
    <scope>NUCLEOTIDE SEQUENCE [LARGE SCALE GENOMIC DNA]</scope>
</reference>
<name>A0ABP1RMH2_9HEXA</name>
<keyword evidence="1" id="KW-0812">Transmembrane</keyword>
<sequence length="272" mass="31207">MASVLRGALNAQLLLQKFVELPLILQDSSSDLPHQNIKYPIRVLSNPKFCSGRKFAWTVLKYLMQLLQAIFCYKVIYLCLNRIDGLDWEQVSIYIIMLLINIGSHTCYVTMEEFQDDSLFLIQKSLQMSNVLPGWPSRSRLPTIGELLIYFLFLLPITISPVPFMAPIFRSYDTVELTWNYFFGNIGCGIYVLVFETMLGIVGTLAAKPYEKSKSFKMFWNHLLHDTLSRKKLSSCQVIGFQCGPIRVFKPKTVLRVNDEIVNSTASIILIR</sequence>
<keyword evidence="1" id="KW-0472">Membrane</keyword>
<dbReference type="Proteomes" id="UP001642540">
    <property type="component" value="Unassembled WGS sequence"/>
</dbReference>
<evidence type="ECO:0000313" key="3">
    <source>
        <dbReference type="Proteomes" id="UP001642540"/>
    </source>
</evidence>
<dbReference type="EMBL" id="CAXLJM020000085">
    <property type="protein sequence ID" value="CAL8130751.1"/>
    <property type="molecule type" value="Genomic_DNA"/>
</dbReference>
<evidence type="ECO:0000256" key="1">
    <source>
        <dbReference type="SAM" id="Phobius"/>
    </source>
</evidence>
<keyword evidence="3" id="KW-1185">Reference proteome</keyword>
<proteinExistence type="predicted"/>
<feature type="transmembrane region" description="Helical" evidence="1">
    <location>
        <begin position="147"/>
        <end position="169"/>
    </location>
</feature>
<feature type="transmembrane region" description="Helical" evidence="1">
    <location>
        <begin position="181"/>
        <end position="207"/>
    </location>
</feature>
<accession>A0ABP1RMH2</accession>
<keyword evidence="1" id="KW-1133">Transmembrane helix</keyword>
<evidence type="ECO:0000313" key="2">
    <source>
        <dbReference type="EMBL" id="CAL8130751.1"/>
    </source>
</evidence>
<gene>
    <name evidence="2" type="ORF">ODALV1_LOCUS23866</name>
</gene>
<comment type="caution">
    <text evidence="2">The sequence shown here is derived from an EMBL/GenBank/DDBJ whole genome shotgun (WGS) entry which is preliminary data.</text>
</comment>
<protein>
    <submittedName>
        <fullName evidence="2">Uncharacterized protein</fullName>
    </submittedName>
</protein>